<evidence type="ECO:0000313" key="5">
    <source>
        <dbReference type="Proteomes" id="UP000187406"/>
    </source>
</evidence>
<dbReference type="PANTHER" id="PTHR46483">
    <property type="entry name" value="PHOSPHOLIPASE A1 PLIP2, CHLOROPLASTIC"/>
    <property type="match status" value="1"/>
</dbReference>
<feature type="domain" description="Fungal lipase-type" evidence="3">
    <location>
        <begin position="403"/>
        <end position="540"/>
    </location>
</feature>
<dbReference type="Gene3D" id="3.40.50.1820">
    <property type="entry name" value="alpha/beta hydrolase"/>
    <property type="match status" value="1"/>
</dbReference>
<evidence type="ECO:0000256" key="1">
    <source>
        <dbReference type="ARBA" id="ARBA00022801"/>
    </source>
</evidence>
<dbReference type="GO" id="GO:0006629">
    <property type="term" value="P:lipid metabolic process"/>
    <property type="evidence" value="ECO:0007669"/>
    <property type="project" value="InterPro"/>
</dbReference>
<accession>A0A1Q3BS57</accession>
<dbReference type="Proteomes" id="UP000187406">
    <property type="component" value="Unassembled WGS sequence"/>
</dbReference>
<gene>
    <name evidence="4" type="ORF">CFOL_v3_14323</name>
</gene>
<evidence type="ECO:0000313" key="4">
    <source>
        <dbReference type="EMBL" id="GAV70825.1"/>
    </source>
</evidence>
<dbReference type="InterPro" id="IPR002921">
    <property type="entry name" value="Fungal_lipase-type"/>
</dbReference>
<feature type="region of interest" description="Disordered" evidence="2">
    <location>
        <begin position="319"/>
        <end position="346"/>
    </location>
</feature>
<proteinExistence type="predicted"/>
<dbReference type="Pfam" id="PF01764">
    <property type="entry name" value="Lipase_3"/>
    <property type="match status" value="1"/>
</dbReference>
<evidence type="ECO:0000256" key="2">
    <source>
        <dbReference type="SAM" id="MobiDB-lite"/>
    </source>
</evidence>
<dbReference type="InParanoid" id="A0A1Q3BS57"/>
<sequence length="704" mass="77881">MACNSVTITTSPTTTATKNIFEEHNGLRRSRSSKDICKGAGMQRSFSSKALCNRASIRRSLSDNHLCNASSSICASSTQPKLKSSRSGGIFPFQLSSSMIPQSLRSFLLDLETSKDMSIVEDTMNIIENTQESGVKEVQRANWIARLWQIRNQSKNRQLREMADGDEFCVKDQNDCDCNDDECGCIVHYDSEGGGKGEASYEHKSFSRLLARVPWTDTKLFSQLAFLCSMAYGITEIKAIDLRRYYGLKFVTSSLEKKAEAASIRKKLDEDSTCIPIAAPYDATDSERKRPLRSSVAYEIAASAASYIQSHAKNLLSLGSESQQEGNGADSHASGPKAQEEGESSPLVHKSEVAAYVAASTMTAVVAAGEKEKQETARDLQSLHSSPCEWFVCDDASTHTRCFVIQGSDSLASWQANLFFEPTKFEGTDVLVHRGIYEAAKGIYEQFTPEIMDHMHEHGEHAKFQFTGHSLGGSLSLLVNLMLLTRKVVKPSALDPVVTFGSPFVFCGGQKILDDLGLDESHVHCVMMHRDIVPRAFSCNYPNHVAELLKRLNGPLRSHPCLIKKKFLYSPLGKIFILQPNEKSSPPHPLLPPGNALYTLDKTQCGYSPSALRAFLNCPHPLETLSDPTAYGSEGTILRDHDSSNYLKAVNGVLRQHTKMEVRKVRKQRNLLWPLLTSPSPHSCSHESNLNRSRLVTKEVMTGV</sequence>
<dbReference type="FunCoup" id="A0A1Q3BS57">
    <property type="interactions" value="303"/>
</dbReference>
<reference evidence="5" key="1">
    <citation type="submission" date="2016-04" db="EMBL/GenBank/DDBJ databases">
        <title>Cephalotus genome sequencing.</title>
        <authorList>
            <person name="Fukushima K."/>
            <person name="Hasebe M."/>
            <person name="Fang X."/>
        </authorList>
    </citation>
    <scope>NUCLEOTIDE SEQUENCE [LARGE SCALE GENOMIC DNA]</scope>
    <source>
        <strain evidence="5">cv. St1</strain>
    </source>
</reference>
<dbReference type="GO" id="GO:0008970">
    <property type="term" value="F:phospholipase A1 activity"/>
    <property type="evidence" value="ECO:0007669"/>
    <property type="project" value="InterPro"/>
</dbReference>
<protein>
    <submittedName>
        <fullName evidence="4">Lipase_3 domain-containing protein</fullName>
    </submittedName>
</protein>
<dbReference type="InterPro" id="IPR043367">
    <property type="entry name" value="PLIP1/2/3"/>
</dbReference>
<dbReference type="OrthoDB" id="438440at2759"/>
<dbReference type="SUPFAM" id="SSF53474">
    <property type="entry name" value="alpha/beta-Hydrolases"/>
    <property type="match status" value="1"/>
</dbReference>
<keyword evidence="1" id="KW-0378">Hydrolase</keyword>
<keyword evidence="5" id="KW-1185">Reference proteome</keyword>
<comment type="caution">
    <text evidence="4">The sequence shown here is derived from an EMBL/GenBank/DDBJ whole genome shotgun (WGS) entry which is preliminary data.</text>
</comment>
<name>A0A1Q3BS57_CEPFO</name>
<dbReference type="STRING" id="3775.A0A1Q3BS57"/>
<dbReference type="AlphaFoldDB" id="A0A1Q3BS57"/>
<organism evidence="4 5">
    <name type="scientific">Cephalotus follicularis</name>
    <name type="common">Albany pitcher plant</name>
    <dbReference type="NCBI Taxonomy" id="3775"/>
    <lineage>
        <taxon>Eukaryota</taxon>
        <taxon>Viridiplantae</taxon>
        <taxon>Streptophyta</taxon>
        <taxon>Embryophyta</taxon>
        <taxon>Tracheophyta</taxon>
        <taxon>Spermatophyta</taxon>
        <taxon>Magnoliopsida</taxon>
        <taxon>eudicotyledons</taxon>
        <taxon>Gunneridae</taxon>
        <taxon>Pentapetalae</taxon>
        <taxon>rosids</taxon>
        <taxon>fabids</taxon>
        <taxon>Oxalidales</taxon>
        <taxon>Cephalotaceae</taxon>
        <taxon>Cephalotus</taxon>
    </lineage>
</organism>
<dbReference type="EMBL" id="BDDD01000843">
    <property type="protein sequence ID" value="GAV70825.1"/>
    <property type="molecule type" value="Genomic_DNA"/>
</dbReference>
<dbReference type="PANTHER" id="PTHR46483:SF1">
    <property type="entry name" value="PHOSPHOLIPASE A1 PLIP1, CHLOROPLASTIC"/>
    <property type="match status" value="1"/>
</dbReference>
<dbReference type="InterPro" id="IPR029058">
    <property type="entry name" value="AB_hydrolase_fold"/>
</dbReference>
<dbReference type="CDD" id="cd00519">
    <property type="entry name" value="Lipase_3"/>
    <property type="match status" value="1"/>
</dbReference>
<evidence type="ECO:0000259" key="3">
    <source>
        <dbReference type="Pfam" id="PF01764"/>
    </source>
</evidence>